<keyword evidence="2" id="KW-1185">Reference proteome</keyword>
<dbReference type="AlphaFoldDB" id="A0AA38XXX3"/>
<comment type="caution">
    <text evidence="1">The sequence shown here is derived from an EMBL/GenBank/DDBJ whole genome shotgun (WGS) entry which is preliminary data.</text>
</comment>
<evidence type="ECO:0000313" key="1">
    <source>
        <dbReference type="EMBL" id="KAJ9626692.1"/>
    </source>
</evidence>
<dbReference type="Proteomes" id="UP001172681">
    <property type="component" value="Unassembled WGS sequence"/>
</dbReference>
<protein>
    <submittedName>
        <fullName evidence="1">Uncharacterized protein</fullName>
    </submittedName>
</protein>
<dbReference type="EMBL" id="JAPDRN010000081">
    <property type="protein sequence ID" value="KAJ9626692.1"/>
    <property type="molecule type" value="Genomic_DNA"/>
</dbReference>
<name>A0AA38XXX3_9EURO</name>
<organism evidence="1 2">
    <name type="scientific">Knufia peltigerae</name>
    <dbReference type="NCBI Taxonomy" id="1002370"/>
    <lineage>
        <taxon>Eukaryota</taxon>
        <taxon>Fungi</taxon>
        <taxon>Dikarya</taxon>
        <taxon>Ascomycota</taxon>
        <taxon>Pezizomycotina</taxon>
        <taxon>Eurotiomycetes</taxon>
        <taxon>Chaetothyriomycetidae</taxon>
        <taxon>Chaetothyriales</taxon>
        <taxon>Trichomeriaceae</taxon>
        <taxon>Knufia</taxon>
    </lineage>
</organism>
<sequence length="265" mass="29490">MVFQYGFRALLRPSVSGRKDGSIRSCRVGSNIAGPGRTMSPLTRMRTQRTSEGMLTSGLSADGFVNPYLPMSAGAEYSRIKRHFNKALDTWNHLFQTSNNPPRSCNTRTIIPLIHFCHMVLEAGDAIWLLPALAGYVPVPDTSPDSHAYVAPVTISKDAIPSFGNAAVAAAWQILESIDSADSYPATENSESTITPVWYPLILFYAALVVWSRYIHDSYTNNTWSTKPARKWLLGAFQLELEHVQPQWESTRRMIQTIKGLILAD</sequence>
<reference evidence="1" key="1">
    <citation type="submission" date="2022-10" db="EMBL/GenBank/DDBJ databases">
        <title>Culturing micro-colonial fungi from biological soil crusts in the Mojave desert and describing Neophaeococcomyces mojavensis, and introducing the new genera and species Taxawa tesnikishii.</title>
        <authorList>
            <person name="Kurbessoian T."/>
            <person name="Stajich J.E."/>
        </authorList>
    </citation>
    <scope>NUCLEOTIDE SEQUENCE</scope>
    <source>
        <strain evidence="1">TK_35</strain>
    </source>
</reference>
<proteinExistence type="predicted"/>
<evidence type="ECO:0000313" key="2">
    <source>
        <dbReference type="Proteomes" id="UP001172681"/>
    </source>
</evidence>
<gene>
    <name evidence="1" type="ORF">H2204_009962</name>
</gene>
<accession>A0AA38XXX3</accession>